<dbReference type="AlphaFoldDB" id="A0A5N7BXG2"/>
<dbReference type="InterPro" id="IPR029058">
    <property type="entry name" value="AB_hydrolase_fold"/>
</dbReference>
<evidence type="ECO:0008006" key="2">
    <source>
        <dbReference type="Google" id="ProtNLM"/>
    </source>
</evidence>
<dbReference type="PANTHER" id="PTHR42044:SF2">
    <property type="entry name" value="DUF676 DOMAIN-CONTAINING PROTEIN"/>
    <property type="match status" value="1"/>
</dbReference>
<organism evidence="1">
    <name type="scientific">Petromyces alliaceus</name>
    <name type="common">Aspergillus alliaceus</name>
    <dbReference type="NCBI Taxonomy" id="209559"/>
    <lineage>
        <taxon>Eukaryota</taxon>
        <taxon>Fungi</taxon>
        <taxon>Dikarya</taxon>
        <taxon>Ascomycota</taxon>
        <taxon>Pezizomycotina</taxon>
        <taxon>Eurotiomycetes</taxon>
        <taxon>Eurotiomycetidae</taxon>
        <taxon>Eurotiales</taxon>
        <taxon>Aspergillaceae</taxon>
        <taxon>Aspergillus</taxon>
        <taxon>Aspergillus subgen. Circumdati</taxon>
    </lineage>
</organism>
<dbReference type="Proteomes" id="UP000326877">
    <property type="component" value="Unassembled WGS sequence"/>
</dbReference>
<gene>
    <name evidence="1" type="ORF">BDV23DRAFT_187234</name>
</gene>
<evidence type="ECO:0000313" key="1">
    <source>
        <dbReference type="EMBL" id="KAE8386525.1"/>
    </source>
</evidence>
<dbReference type="PANTHER" id="PTHR42044">
    <property type="entry name" value="DUF676 DOMAIN-CONTAINING PROTEIN-RELATED"/>
    <property type="match status" value="1"/>
</dbReference>
<reference evidence="1" key="1">
    <citation type="submission" date="2019-04" db="EMBL/GenBank/DDBJ databases">
        <title>Friends and foes A comparative genomics studyof 23 Aspergillus species from section Flavi.</title>
        <authorList>
            <consortium name="DOE Joint Genome Institute"/>
            <person name="Kjaerbolling I."/>
            <person name="Vesth T."/>
            <person name="Frisvad J.C."/>
            <person name="Nybo J.L."/>
            <person name="Theobald S."/>
            <person name="Kildgaard S."/>
            <person name="Isbrandt T."/>
            <person name="Kuo A."/>
            <person name="Sato A."/>
            <person name="Lyhne E.K."/>
            <person name="Kogle M.E."/>
            <person name="Wiebenga A."/>
            <person name="Kun R.S."/>
            <person name="Lubbers R.J."/>
            <person name="Makela M.R."/>
            <person name="Barry K."/>
            <person name="Chovatia M."/>
            <person name="Clum A."/>
            <person name="Daum C."/>
            <person name="Haridas S."/>
            <person name="He G."/>
            <person name="LaButti K."/>
            <person name="Lipzen A."/>
            <person name="Mondo S."/>
            <person name="Riley R."/>
            <person name="Salamov A."/>
            <person name="Simmons B.A."/>
            <person name="Magnuson J.K."/>
            <person name="Henrissat B."/>
            <person name="Mortensen U.H."/>
            <person name="Larsen T.O."/>
            <person name="Devries R.P."/>
            <person name="Grigoriev I.V."/>
            <person name="Machida M."/>
            <person name="Baker S.E."/>
            <person name="Andersen M.R."/>
        </authorList>
    </citation>
    <scope>NUCLEOTIDE SEQUENCE [LARGE SCALE GENOMIC DNA]</scope>
    <source>
        <strain evidence="1">IBT 14317</strain>
    </source>
</reference>
<dbReference type="OrthoDB" id="202545at2759"/>
<proteinExistence type="predicted"/>
<accession>A0A5N7BXG2</accession>
<dbReference type="SUPFAM" id="SSF53474">
    <property type="entry name" value="alpha/beta-Hydrolases"/>
    <property type="match status" value="1"/>
</dbReference>
<sequence length="531" mass="59716">MATRGCDAGFVLRLSVPSSVGWGKILKQFWLGFYASVPERHAPQAVGGRRITGFSACVSGDYQFSTWVPGAFFLPGVGEIPLAGWSTDRLYYGNLKLELQNNAGMAAAFLRRRKNKRKPPLPYTASPLQLLGADILLVLKSLWSLPGIILPLNPSTLDELDELYPSWENLFALAMHVCLAMCQVVFLLSLLVCFFSMVPALWIFLYAVAFVWANRAICSWVLNTSDGVLQSQVAIEERPEHEREHWIFINGVAVGNHWLQNNIDRLAYTFGRRITGVHNPTDGLVFDIIECLIQRTFTFATPDTRDGYAITKATLLNPKYEKVVLILHSQGGIEGSLIIDWLLDELPEDILRKLEVYTFGNAANHFNNPFKSLLGLKQPSTDGSTIPYQNASGQANKSVLHIEHYVNALDFVCVWGVLQFASVPNRYMGRIFVRPGSGHQLNQHYLDAMFTLGPDRKVLDTNEFMEMGVKSVAYEKIRPKHARYARDEVLITSGRSVRDEHEDNIRGPLKVRDISRLWQYRNGGSPADDIK</sequence>
<dbReference type="EMBL" id="ML735310">
    <property type="protein sequence ID" value="KAE8386525.1"/>
    <property type="molecule type" value="Genomic_DNA"/>
</dbReference>
<protein>
    <recommendedName>
        <fullName evidence="2">Alpha/Beta hydrolase protein</fullName>
    </recommendedName>
</protein>
<name>A0A5N7BXG2_PETAA</name>